<organism evidence="2">
    <name type="scientific">marine metagenome</name>
    <dbReference type="NCBI Taxonomy" id="408172"/>
    <lineage>
        <taxon>unclassified sequences</taxon>
        <taxon>metagenomes</taxon>
        <taxon>ecological metagenomes</taxon>
    </lineage>
</organism>
<dbReference type="CDD" id="cd00885">
    <property type="entry name" value="cinA"/>
    <property type="match status" value="1"/>
</dbReference>
<dbReference type="InterPro" id="IPR050101">
    <property type="entry name" value="CinA"/>
</dbReference>
<feature type="domain" description="MoaB/Mog" evidence="1">
    <location>
        <begin position="12"/>
        <end position="179"/>
    </location>
</feature>
<dbReference type="SUPFAM" id="SSF142433">
    <property type="entry name" value="CinA-like"/>
    <property type="match status" value="1"/>
</dbReference>
<evidence type="ECO:0000259" key="1">
    <source>
        <dbReference type="SMART" id="SM00852"/>
    </source>
</evidence>
<dbReference type="EMBL" id="UINC01000823">
    <property type="protein sequence ID" value="SUZ61741.1"/>
    <property type="molecule type" value="Genomic_DNA"/>
</dbReference>
<dbReference type="NCBIfam" id="TIGR00200">
    <property type="entry name" value="cinA_nterm"/>
    <property type="match status" value="1"/>
</dbReference>
<dbReference type="NCBIfam" id="TIGR00177">
    <property type="entry name" value="molyb_syn"/>
    <property type="match status" value="1"/>
</dbReference>
<proteinExistence type="inferred from homology"/>
<dbReference type="NCBIfam" id="TIGR00199">
    <property type="entry name" value="PncC_domain"/>
    <property type="match status" value="1"/>
</dbReference>
<dbReference type="PIRSF" id="PIRSF006728">
    <property type="entry name" value="CinA"/>
    <property type="match status" value="1"/>
</dbReference>
<dbReference type="Pfam" id="PF18146">
    <property type="entry name" value="CinA_KH"/>
    <property type="match status" value="1"/>
</dbReference>
<dbReference type="PANTHER" id="PTHR13939:SF0">
    <property type="entry name" value="NMN AMIDOHYDROLASE-LIKE PROTEIN YFAY"/>
    <property type="match status" value="1"/>
</dbReference>
<dbReference type="InterPro" id="IPR008136">
    <property type="entry name" value="CinA_C"/>
</dbReference>
<dbReference type="PANTHER" id="PTHR13939">
    <property type="entry name" value="NICOTINAMIDE-NUCLEOTIDE AMIDOHYDROLASE PNCC"/>
    <property type="match status" value="1"/>
</dbReference>
<dbReference type="SUPFAM" id="SSF53218">
    <property type="entry name" value="Molybdenum cofactor biosynthesis proteins"/>
    <property type="match status" value="1"/>
</dbReference>
<evidence type="ECO:0000313" key="2">
    <source>
        <dbReference type="EMBL" id="SUZ61741.1"/>
    </source>
</evidence>
<dbReference type="Gene3D" id="3.40.980.10">
    <property type="entry name" value="MoaB/Mog-like domain"/>
    <property type="match status" value="1"/>
</dbReference>
<dbReference type="InterPro" id="IPR041424">
    <property type="entry name" value="CinA_KH"/>
</dbReference>
<reference evidence="2" key="1">
    <citation type="submission" date="2018-05" db="EMBL/GenBank/DDBJ databases">
        <authorList>
            <person name="Lanie J.A."/>
            <person name="Ng W.-L."/>
            <person name="Kazmierczak K.M."/>
            <person name="Andrzejewski T.M."/>
            <person name="Davidsen T.M."/>
            <person name="Wayne K.J."/>
            <person name="Tettelin H."/>
            <person name="Glass J.I."/>
            <person name="Rusch D."/>
            <person name="Podicherti R."/>
            <person name="Tsui H.-C.T."/>
            <person name="Winkler M.E."/>
        </authorList>
    </citation>
    <scope>NUCLEOTIDE SEQUENCE</scope>
</reference>
<dbReference type="AlphaFoldDB" id="A0A381P494"/>
<gene>
    <name evidence="2" type="ORF">METZ01_LOCUS14595</name>
</gene>
<dbReference type="Gene3D" id="3.30.70.2860">
    <property type="match status" value="1"/>
</dbReference>
<dbReference type="Gene3D" id="3.90.950.20">
    <property type="entry name" value="CinA-like"/>
    <property type="match status" value="1"/>
</dbReference>
<name>A0A381P494_9ZZZZ</name>
<dbReference type="NCBIfam" id="NF001813">
    <property type="entry name" value="PRK00549.1"/>
    <property type="match status" value="1"/>
</dbReference>
<dbReference type="Pfam" id="PF00994">
    <property type="entry name" value="MoCF_biosynth"/>
    <property type="match status" value="1"/>
</dbReference>
<dbReference type="InterPro" id="IPR036653">
    <property type="entry name" value="CinA-like_C"/>
</dbReference>
<dbReference type="InterPro" id="IPR036425">
    <property type="entry name" value="MoaB/Mog-like_dom_sf"/>
</dbReference>
<dbReference type="Pfam" id="PF02464">
    <property type="entry name" value="CinA"/>
    <property type="match status" value="1"/>
</dbReference>
<protein>
    <recommendedName>
        <fullName evidence="1">MoaB/Mog domain-containing protein</fullName>
    </recommendedName>
</protein>
<dbReference type="HAMAP" id="MF_00226_B">
    <property type="entry name" value="CinA_B"/>
    <property type="match status" value="1"/>
</dbReference>
<accession>A0A381P494</accession>
<dbReference type="SMART" id="SM00852">
    <property type="entry name" value="MoCF_biosynth"/>
    <property type="match status" value="1"/>
</dbReference>
<dbReference type="InterPro" id="IPR008135">
    <property type="entry name" value="Competence-induced_CinA"/>
</dbReference>
<sequence length="424" mass="46279">MGFSESKSGQVEIIVIGDEVISGFIVDTNSKYLGQQISELGMGVLCITKIGDDSSVIKECVEKALQRSDWVILTGGLGVTHDDITKSVVMKVFGSNLRRDAKVEAMLKENFSKRSGDIPESVQSQCEVPDNCQVLYNEVGTAPGFRFEKNRHVLFCLPGVPHEMKHLFEQYIAPELVKHSTKAFSQRILRTTGISEADLWARVGSLAMLQNKANIASLPSHLGVRIRLSCLEETKDKGETILDEVEQSLMKTIGPYVYGKNNETLEAKVGQLLKDKFMTLATAESCTGGLIGHRLTQVSGSSKYFKEGFIVYSNEAKVSRLGVDQKILDEHGAVSEPIARSMAEGVCRAAGADIGVSVTGIAGPTGGSEDKPVGLTFIAVSDAFGTWSGKYIYTHDRIKNKERVAQTALNLVRMRLLGLLEEKK</sequence>
<dbReference type="InterPro" id="IPR001453">
    <property type="entry name" value="MoaB/Mog_dom"/>
</dbReference>